<dbReference type="GO" id="GO:0051607">
    <property type="term" value="P:defense response to virus"/>
    <property type="evidence" value="ECO:0007669"/>
    <property type="project" value="UniProtKB-KW"/>
</dbReference>
<dbReference type="AlphaFoldDB" id="M1E9I5"/>
<dbReference type="STRING" id="747365.Thena_1732"/>
<evidence type="ECO:0000256" key="6">
    <source>
        <dbReference type="ARBA" id="ARBA00031723"/>
    </source>
</evidence>
<keyword evidence="4" id="KW-0694">RNA-binding</keyword>
<evidence type="ECO:0000313" key="10">
    <source>
        <dbReference type="Proteomes" id="UP000011765"/>
    </source>
</evidence>
<evidence type="ECO:0000256" key="8">
    <source>
        <dbReference type="SAM" id="MobiDB-lite"/>
    </source>
</evidence>
<dbReference type="HOGENOM" id="CLU_1414571_0_0_9"/>
<accession>M1E9I5</accession>
<protein>
    <recommendedName>
        <fullName evidence="3">CRISPR system Cms protein Csm2</fullName>
    </recommendedName>
    <alternativeName>
        <fullName evidence="6">CRISPR type III A-associated protein Csm2</fullName>
    </alternativeName>
</protein>
<comment type="similarity">
    <text evidence="2">Belongs to the CRISPR-associated Csm2 family.</text>
</comment>
<dbReference type="GO" id="GO:0003723">
    <property type="term" value="F:RNA binding"/>
    <property type="evidence" value="ECO:0007669"/>
    <property type="project" value="UniProtKB-KW"/>
</dbReference>
<name>M1E9I5_9BACT</name>
<sequence length="192" mass="22360">MFNVPKKRNLTNSSGSYGQQSAARQNFQQSNAGGINDFVEFSYKSYDEFLKKAEEFAENLAGDGEDLGKSQLRKFYDDVINLRDEMINKLNNNKEEKKDKEINVDEIINEIIFKLKLLQARVIYLANRKKTNKKTYINSNARKYLLGILERGITLCRQNEGDIKKIISALKKFSNEFEAIYAYFYQFSKDKD</sequence>
<dbReference type="InterPro" id="IPR010149">
    <property type="entry name" value="CRISPR-assoc_prot_Csm2_III-A"/>
</dbReference>
<feature type="compositionally biased region" description="Polar residues" evidence="8">
    <location>
        <begin position="10"/>
        <end position="24"/>
    </location>
</feature>
<proteinExistence type="inferred from homology"/>
<dbReference type="Proteomes" id="UP000011765">
    <property type="component" value="Chromosome"/>
</dbReference>
<organism evidence="9 10">
    <name type="scientific">Thermodesulfobium narugense DSM 14796</name>
    <dbReference type="NCBI Taxonomy" id="747365"/>
    <lineage>
        <taxon>Bacteria</taxon>
        <taxon>Pseudomonadati</taxon>
        <taxon>Thermodesulfobiota</taxon>
        <taxon>Thermodesulfobiia</taxon>
        <taxon>Thermodesulfobiales</taxon>
        <taxon>Thermodesulfobiaceae</taxon>
        <taxon>Thermodesulfobium</taxon>
    </lineage>
</organism>
<evidence type="ECO:0000256" key="2">
    <source>
        <dbReference type="ARBA" id="ARBA00006896"/>
    </source>
</evidence>
<keyword evidence="10" id="KW-1185">Reference proteome</keyword>
<gene>
    <name evidence="9" type="ORF">Thena_1732</name>
</gene>
<evidence type="ECO:0000256" key="1">
    <source>
        <dbReference type="ARBA" id="ARBA00003640"/>
    </source>
</evidence>
<evidence type="ECO:0000256" key="7">
    <source>
        <dbReference type="SAM" id="Coils"/>
    </source>
</evidence>
<evidence type="ECO:0000313" key="9">
    <source>
        <dbReference type="EMBL" id="AEE15339.1"/>
    </source>
</evidence>
<comment type="function">
    <text evidence="1">This subunit may be involved in monitoring complementarity of crRNA and target RNA.</text>
</comment>
<reference evidence="9 10" key="1">
    <citation type="submission" date="2011-04" db="EMBL/GenBank/DDBJ databases">
        <title>The complete genome of Thermodesulfobium narugense DSM 14796.</title>
        <authorList>
            <consortium name="US DOE Joint Genome Institute (JGI-PGF)"/>
            <person name="Lucas S."/>
            <person name="Han J."/>
            <person name="Lapidus A."/>
            <person name="Bruce D."/>
            <person name="Goodwin L."/>
            <person name="Pitluck S."/>
            <person name="Peters L."/>
            <person name="Kyrpides N."/>
            <person name="Mavromatis K."/>
            <person name="Pagani I."/>
            <person name="Ivanova N."/>
            <person name="Ovchinnikova G."/>
            <person name="Zhang X."/>
            <person name="Saunders L."/>
            <person name="Detter J.C."/>
            <person name="Tapia R."/>
            <person name="Han C."/>
            <person name="Land M."/>
            <person name="Hauser L."/>
            <person name="Markowitz V."/>
            <person name="Cheng J.-F."/>
            <person name="Hugenholtz P."/>
            <person name="Woyke T."/>
            <person name="Wu D."/>
            <person name="Spring S."/>
            <person name="Schroeder M."/>
            <person name="Brambilla E."/>
            <person name="Klenk H.-P."/>
            <person name="Eisen J.A."/>
        </authorList>
    </citation>
    <scope>NUCLEOTIDE SEQUENCE [LARGE SCALE GENOMIC DNA]</scope>
    <source>
        <strain evidence="9 10">DSM 14796</strain>
    </source>
</reference>
<keyword evidence="7" id="KW-0175">Coiled coil</keyword>
<dbReference type="Pfam" id="PF03750">
    <property type="entry name" value="Csm2_III-A"/>
    <property type="match status" value="1"/>
</dbReference>
<dbReference type="EMBL" id="CP002690">
    <property type="protein sequence ID" value="AEE15339.1"/>
    <property type="molecule type" value="Genomic_DNA"/>
</dbReference>
<keyword evidence="5" id="KW-0051">Antiviral defense</keyword>
<evidence type="ECO:0000256" key="4">
    <source>
        <dbReference type="ARBA" id="ARBA00022884"/>
    </source>
</evidence>
<evidence type="ECO:0000256" key="3">
    <source>
        <dbReference type="ARBA" id="ARBA00016118"/>
    </source>
</evidence>
<dbReference type="RefSeq" id="WP_013757059.1">
    <property type="nucleotide sequence ID" value="NC_015499.1"/>
</dbReference>
<evidence type="ECO:0000256" key="5">
    <source>
        <dbReference type="ARBA" id="ARBA00023118"/>
    </source>
</evidence>
<dbReference type="KEGG" id="tnr:Thena_1732"/>
<feature type="region of interest" description="Disordered" evidence="8">
    <location>
        <begin position="1"/>
        <end position="24"/>
    </location>
</feature>
<feature type="coiled-coil region" evidence="7">
    <location>
        <begin position="83"/>
        <end position="110"/>
    </location>
</feature>